<proteinExistence type="predicted"/>
<dbReference type="Gramene" id="NC1G0108250.1">
    <property type="protein sequence ID" value="NC1G0108250.1:cds"/>
    <property type="gene ID" value="NC1G0108250"/>
</dbReference>
<protein>
    <submittedName>
        <fullName evidence="1">Uncharacterized protein</fullName>
    </submittedName>
</protein>
<name>A0A5K0VCJ4_9MAGN</name>
<sequence>MKAYELLRGVVCSAGRADLCVSVPRVVEVRNHGGLQAAGGPKGGDGGETVFVLAAPQKLSSPLGPPAACKAPP</sequence>
<dbReference type="AlphaFoldDB" id="A0A5K0VCJ4"/>
<evidence type="ECO:0000313" key="1">
    <source>
        <dbReference type="EMBL" id="VVV38856.1"/>
    </source>
</evidence>
<gene>
    <name evidence="1" type="ORF">NYM_LOCUS1286</name>
</gene>
<organism evidence="1">
    <name type="scientific">Nymphaea colorata</name>
    <name type="common">pocket water lily</name>
    <dbReference type="NCBI Taxonomy" id="210225"/>
    <lineage>
        <taxon>Eukaryota</taxon>
        <taxon>Viridiplantae</taxon>
        <taxon>Streptophyta</taxon>
        <taxon>Embryophyta</taxon>
        <taxon>Tracheophyta</taxon>
        <taxon>Spermatophyta</taxon>
        <taxon>Magnoliopsida</taxon>
        <taxon>Nymphaeales</taxon>
        <taxon>Nymphaeaceae</taxon>
        <taxon>Nymphaea</taxon>
    </lineage>
</organism>
<reference evidence="1" key="1">
    <citation type="submission" date="2019-09" db="EMBL/GenBank/DDBJ databases">
        <authorList>
            <person name="Zhang L."/>
        </authorList>
    </citation>
    <scope>NUCLEOTIDE SEQUENCE</scope>
</reference>
<accession>A0A5K0VCJ4</accession>
<dbReference type="EMBL" id="LR721774">
    <property type="protein sequence ID" value="VVV38856.1"/>
    <property type="molecule type" value="Genomic_DNA"/>
</dbReference>